<feature type="non-terminal residue" evidence="2">
    <location>
        <position position="95"/>
    </location>
</feature>
<organism evidence="2 3">
    <name type="scientific">Rhizobium calliandrae</name>
    <dbReference type="NCBI Taxonomy" id="1312182"/>
    <lineage>
        <taxon>Bacteria</taxon>
        <taxon>Pseudomonadati</taxon>
        <taxon>Pseudomonadota</taxon>
        <taxon>Alphaproteobacteria</taxon>
        <taxon>Hyphomicrobiales</taxon>
        <taxon>Rhizobiaceae</taxon>
        <taxon>Rhizobium/Agrobacterium group</taxon>
        <taxon>Rhizobium</taxon>
    </lineage>
</organism>
<evidence type="ECO:0000256" key="1">
    <source>
        <dbReference type="SAM" id="MobiDB-lite"/>
    </source>
</evidence>
<gene>
    <name evidence="2" type="ORF">PY650_22850</name>
</gene>
<dbReference type="Proteomes" id="UP001172630">
    <property type="component" value="Unassembled WGS sequence"/>
</dbReference>
<dbReference type="EMBL" id="JARFYN010000033">
    <property type="protein sequence ID" value="MDL2408435.1"/>
    <property type="molecule type" value="Genomic_DNA"/>
</dbReference>
<proteinExistence type="predicted"/>
<feature type="region of interest" description="Disordered" evidence="1">
    <location>
        <begin position="18"/>
        <end position="45"/>
    </location>
</feature>
<protein>
    <submittedName>
        <fullName evidence="2">DUF2188 domain-containing protein</fullName>
    </submittedName>
</protein>
<name>A0ABT7KIH1_9HYPH</name>
<sequence length="95" mass="10039">MAKLPKFTLTHNEKKDRWDLTKDGASRPTASFGTKSDATKGGTLEKAVGKDGGSVKIQKVDGLGAILVEIELVMARVDAADVVAARNDCSVRLPA</sequence>
<evidence type="ECO:0000313" key="3">
    <source>
        <dbReference type="Proteomes" id="UP001172630"/>
    </source>
</evidence>
<accession>A0ABT7KIH1</accession>
<comment type="caution">
    <text evidence="2">The sequence shown here is derived from an EMBL/GenBank/DDBJ whole genome shotgun (WGS) entry which is preliminary data.</text>
</comment>
<evidence type="ECO:0000313" key="2">
    <source>
        <dbReference type="EMBL" id="MDL2408435.1"/>
    </source>
</evidence>
<dbReference type="Pfam" id="PF09954">
    <property type="entry name" value="DUF2188"/>
    <property type="match status" value="1"/>
</dbReference>
<dbReference type="RefSeq" id="WP_285881848.1">
    <property type="nucleotide sequence ID" value="NZ_JARFYN010000033.1"/>
</dbReference>
<reference evidence="2" key="1">
    <citation type="submission" date="2023-06" db="EMBL/GenBank/DDBJ databases">
        <title>Phylogenetic Diversity of Rhizobium strains.</title>
        <authorList>
            <person name="Moura F.T."/>
            <person name="Helene L.C.F."/>
            <person name="Hungria M."/>
        </authorList>
    </citation>
    <scope>NUCLEOTIDE SEQUENCE</scope>
    <source>
        <strain evidence="2">CCGE524</strain>
    </source>
</reference>
<keyword evidence="3" id="KW-1185">Reference proteome</keyword>
<dbReference type="InterPro" id="IPR018691">
    <property type="entry name" value="DUF2188"/>
</dbReference>